<dbReference type="AlphaFoldDB" id="A0A2G1WBD8"/>
<keyword evidence="2" id="KW-1185">Reference proteome</keyword>
<sequence length="144" mass="16305">MQFIRTGLLERDVRGVNDITLPGIAKTILGDRTIVERLEFANRSDWPDSVDLISVLFSDADDDDMMLTLTRRMEPVLFPNGTPEIYEKLVQNGRARPMKSRRASFVALAEFTAVRDGNVQKGYLLISTEDVDGKPMVASMQLRW</sequence>
<evidence type="ECO:0000313" key="2">
    <source>
        <dbReference type="Proteomes" id="UP000225740"/>
    </source>
</evidence>
<organism evidence="1 2">
    <name type="scientific">Rhodopirellula bahusiensis</name>
    <dbReference type="NCBI Taxonomy" id="2014065"/>
    <lineage>
        <taxon>Bacteria</taxon>
        <taxon>Pseudomonadati</taxon>
        <taxon>Planctomycetota</taxon>
        <taxon>Planctomycetia</taxon>
        <taxon>Pirellulales</taxon>
        <taxon>Pirellulaceae</taxon>
        <taxon>Rhodopirellula</taxon>
    </lineage>
</organism>
<accession>A0A2G1WBD8</accession>
<proteinExistence type="predicted"/>
<comment type="caution">
    <text evidence="1">The sequence shown here is derived from an EMBL/GenBank/DDBJ whole genome shotgun (WGS) entry which is preliminary data.</text>
</comment>
<dbReference type="EMBL" id="NIZW01000002">
    <property type="protein sequence ID" value="PHQ36354.1"/>
    <property type="molecule type" value="Genomic_DNA"/>
</dbReference>
<evidence type="ECO:0000313" key="1">
    <source>
        <dbReference type="EMBL" id="PHQ36354.1"/>
    </source>
</evidence>
<dbReference type="Proteomes" id="UP000225740">
    <property type="component" value="Unassembled WGS sequence"/>
</dbReference>
<reference evidence="1 2" key="1">
    <citation type="submission" date="2017-06" db="EMBL/GenBank/DDBJ databases">
        <title>Description of Rhodopirellula bahusiensis sp. nov.</title>
        <authorList>
            <person name="Kizina J."/>
            <person name="Harder J."/>
        </authorList>
    </citation>
    <scope>NUCLEOTIDE SEQUENCE [LARGE SCALE GENOMIC DNA]</scope>
    <source>
        <strain evidence="1 2">SWK21</strain>
    </source>
</reference>
<protein>
    <submittedName>
        <fullName evidence="1">Uncharacterized protein</fullName>
    </submittedName>
</protein>
<gene>
    <name evidence="1" type="ORF">CEE69_02810</name>
</gene>
<name>A0A2G1WBD8_9BACT</name>